<evidence type="ECO:0000313" key="4">
    <source>
        <dbReference type="Proteomes" id="UP000192342"/>
    </source>
</evidence>
<keyword evidence="4" id="KW-1185">Reference proteome</keyword>
<feature type="compositionally biased region" description="Polar residues" evidence="1">
    <location>
        <begin position="354"/>
        <end position="368"/>
    </location>
</feature>
<evidence type="ECO:0000256" key="2">
    <source>
        <dbReference type="SAM" id="SignalP"/>
    </source>
</evidence>
<dbReference type="GO" id="GO:0031410">
    <property type="term" value="C:cytoplasmic vesicle"/>
    <property type="evidence" value="ECO:0007669"/>
    <property type="project" value="TreeGrafter"/>
</dbReference>
<proteinExistence type="predicted"/>
<dbReference type="InterPro" id="IPR016195">
    <property type="entry name" value="Pol/histidinol_Pase-like"/>
</dbReference>
<feature type="region of interest" description="Disordered" evidence="1">
    <location>
        <begin position="282"/>
        <end position="368"/>
    </location>
</feature>
<dbReference type="Proteomes" id="UP000192342">
    <property type="component" value="Unassembled WGS sequence"/>
</dbReference>
<dbReference type="InterPro" id="IPR013783">
    <property type="entry name" value="Ig-like_fold"/>
</dbReference>
<evidence type="ECO:0000313" key="3">
    <source>
        <dbReference type="EMBL" id="ORE89329.1"/>
    </source>
</evidence>
<feature type="compositionally biased region" description="Low complexity" evidence="1">
    <location>
        <begin position="324"/>
        <end position="336"/>
    </location>
</feature>
<dbReference type="GO" id="GO:0016020">
    <property type="term" value="C:membrane"/>
    <property type="evidence" value="ECO:0007669"/>
    <property type="project" value="TreeGrafter"/>
</dbReference>
<dbReference type="Gene3D" id="2.60.40.10">
    <property type="entry name" value="Immunoglobulins"/>
    <property type="match status" value="3"/>
</dbReference>
<dbReference type="RefSeq" id="WP_146680161.1">
    <property type="nucleotide sequence ID" value="NZ_AQQV01000001.1"/>
</dbReference>
<feature type="chain" id="PRO_5012733983" evidence="2">
    <location>
        <begin position="20"/>
        <end position="1726"/>
    </location>
</feature>
<gene>
    <name evidence="3" type="ORF">ATO7_05600</name>
</gene>
<organism evidence="3 4">
    <name type="scientific">Oceanococcus atlanticus</name>
    <dbReference type="NCBI Taxonomy" id="1317117"/>
    <lineage>
        <taxon>Bacteria</taxon>
        <taxon>Pseudomonadati</taxon>
        <taxon>Pseudomonadota</taxon>
        <taxon>Gammaproteobacteria</taxon>
        <taxon>Chromatiales</taxon>
        <taxon>Oceanococcaceae</taxon>
        <taxon>Oceanococcus</taxon>
    </lineage>
</organism>
<dbReference type="STRING" id="1317117.ATO7_05600"/>
<dbReference type="PANTHER" id="PTHR46182">
    <property type="entry name" value="FI19480P1"/>
    <property type="match status" value="1"/>
</dbReference>
<dbReference type="PANTHER" id="PTHR46182:SF2">
    <property type="entry name" value="FI19480P1"/>
    <property type="match status" value="1"/>
</dbReference>
<accession>A0A1Y1SJF1</accession>
<feature type="signal peptide" evidence="2">
    <location>
        <begin position="1"/>
        <end position="19"/>
    </location>
</feature>
<dbReference type="PROSITE" id="PS51257">
    <property type="entry name" value="PROKAR_LIPOPROTEIN"/>
    <property type="match status" value="1"/>
</dbReference>
<sequence length="1726" mass="182744">MIRSPLGVAALCASFFVLGCSSDDVGGGQVANQVGQFHDSAVQGLAYSGLGGQGLTDPAGHFSYLGDEPVSFAIGDIQLGQLIPAAYVTPLDLRAANGLSDAPDAVFNIARLLLTLDADCEPANGIQLLAPVREAGQQRSLVFDQAAAAFANDPQLEAFLQASGTERCPQLVSMAATRAHLGATVDHIRLHGAANQAPMAAAQAPSTVVSGWDVSLTGLGSDSDGQISFRWQQLDGPAVQFSDAQQASPTFIAPSVSMQTQVTLRLTVTDDDGAFDRSDVRITILPEGSPTPTATPQTSASPSPAPTSSASPTPGVSPSPSATPSPTATPTATPSNSPTPAPNQPPLADAGAAQSVSSGDNVDLTGSGSDNEGSVSFFWAQLSGPAVTLSNADQAQASFVAPQVDQTTDLVFELTVRDSDNAETSDTTTVAVSPAQTANLPPAADAGADQQVQSGAGVVLDGSASSDPDGTISSVLWAQLDNGAPQVVLNDADQLQASFTAPDVSVVTDLLFELSVSDDDAASDTDTVRVTVAPQQVSGAAPDYGSGLLGLLAATSADISPLLTALLDSNPEGVAEHTTTAVGNLVENLSDLAEGFDPARPGETGLGLGGELDEVVLQLLGTARDAAPVVLTGSKLAGWSVPAAFGVAYPYPSGALYSGILLDPVGRGQVRDAHNGEMLYPLAGSLGAQGHVAVENLAAFRFDADSGEFVEIPLQVDERAPYFLANANSGFSTYSGTDPENTYVWDNGDDSHTHGVESWMMVDGSCTRQYPAGQGAKPDPVQGLDDDDEIVFMARDAGDLYSGVDFPDDWHAVQLINVLDPLAPQSVRAVYLVVRPGGSSYSAASGYINYQRADDADQWIDRNLFAGDDPEKLGTSNTSYGANLSGTVCVAELEQYHGDAAQCSFDSGENMYVCPSSDRFPRDGLSVTTDTYRFQASGRWMVRDLRVRAPDSEGAEQWAQRPDLIDRWKGRAFQQSPDSVISLVGFEDEQVNWEANSALIGERCGPVRCIREVWGADSGTNVTKTETFYRDAISYHYRVRVHPIPPDGLYTSWDYNREAMLPSAEEAAAGVAAGRYYTMLRPQGVPIDGRNDDLGNVDGYAPIPLLECVGNDGSVPPASNGRCPFFVDVTDPSFNVPLAFNNWEQVSGKGDAGSLIYSFELVGLTSLANPLVVPYYRDDACLDDGTGDDPVARPYPGESYEWSNGLVRQSYDQQAGYPLDYSGATLQDCEQRQGAYGSHGIHYFVTHDSDNAFTPLTSTEIDARQWQYIVPTQTPHNIGEPYANNVRVPLLAVAVPLSAPPLPDLPLMGEPSQAACHVATPPALMHLLGSLHEHSGFSDGEIATTPADYYAAGKAQGLDFMGGAEHSDNMLLPITLDTGCASAEVLDCLQLSPDGLMKWQATQRMADEASDDQFSAFRGYEWTSDRFGHISVYFSEHNINAKTSSGYLASMEDFWLWLGMPANLGGGNDAVAVFNHPGREDAFHSLCDNFGPLDSACEVVIDGDPAYAWNNLAFRPDAAAHMVGIEMFGKSSDYYEADHDAPDGGWFAHALDQGWHLGPVGAEDEHGVMWAQPHRAKTVLLAPDRSRAALKSAMQARRFYALAHGYNTVRIAFDALSSNNVRWPMGSRVAADNLSFEVEVSGLVTPRIQVIGPGGVVLHEHDGANFSFNVTPDSDEQWRYVRILDLGDADGDGQSPEVAAVSAPIRFRNGPAYPLCAADTQPPAEP</sequence>
<dbReference type="SUPFAM" id="SSF89550">
    <property type="entry name" value="PHP domain-like"/>
    <property type="match status" value="1"/>
</dbReference>
<name>A0A1Y1SJF1_9GAMM</name>
<dbReference type="EMBL" id="AQQV01000001">
    <property type="protein sequence ID" value="ORE89329.1"/>
    <property type="molecule type" value="Genomic_DNA"/>
</dbReference>
<protein>
    <submittedName>
        <fullName evidence="3">PKD domain-containing protein</fullName>
    </submittedName>
</protein>
<dbReference type="Pfam" id="PF22352">
    <property type="entry name" value="K319L-like_PKD"/>
    <property type="match status" value="3"/>
</dbReference>
<dbReference type="OrthoDB" id="9815730at2"/>
<reference evidence="3 4" key="1">
    <citation type="submission" date="2013-04" db="EMBL/GenBank/DDBJ databases">
        <title>Oceanococcus atlanticus 22II-S10r2 Genome Sequencing.</title>
        <authorList>
            <person name="Lai Q."/>
            <person name="Li G."/>
            <person name="Shao Z."/>
        </authorList>
    </citation>
    <scope>NUCLEOTIDE SEQUENCE [LARGE SCALE GENOMIC DNA]</scope>
    <source>
        <strain evidence="3 4">22II-S10r2</strain>
    </source>
</reference>
<dbReference type="Gene3D" id="3.20.20.140">
    <property type="entry name" value="Metal-dependent hydrolases"/>
    <property type="match status" value="1"/>
</dbReference>
<keyword evidence="2" id="KW-0732">Signal</keyword>
<feature type="compositionally biased region" description="Low complexity" evidence="1">
    <location>
        <begin position="288"/>
        <end position="314"/>
    </location>
</feature>
<dbReference type="InterPro" id="IPR029865">
    <property type="entry name" value="KIAA0319-like"/>
</dbReference>
<comment type="caution">
    <text evidence="3">The sequence shown here is derived from an EMBL/GenBank/DDBJ whole genome shotgun (WGS) entry which is preliminary data.</text>
</comment>
<evidence type="ECO:0000256" key="1">
    <source>
        <dbReference type="SAM" id="MobiDB-lite"/>
    </source>
</evidence>